<evidence type="ECO:0008006" key="3">
    <source>
        <dbReference type="Google" id="ProtNLM"/>
    </source>
</evidence>
<evidence type="ECO:0000313" key="2">
    <source>
        <dbReference type="Proteomes" id="UP000037460"/>
    </source>
</evidence>
<dbReference type="Gene3D" id="1.10.150.50">
    <property type="entry name" value="Transcription Factor, Ets-1"/>
    <property type="match status" value="1"/>
</dbReference>
<comment type="caution">
    <text evidence="1">The sequence shown here is derived from an EMBL/GenBank/DDBJ whole genome shotgun (WGS) entry which is preliminary data.</text>
</comment>
<proteinExistence type="predicted"/>
<evidence type="ECO:0000313" key="1">
    <source>
        <dbReference type="EMBL" id="KOO53825.1"/>
    </source>
</evidence>
<protein>
    <recommendedName>
        <fullName evidence="3">SAM domain-containing protein</fullName>
    </recommendedName>
</protein>
<sequence length="74" mass="8371">MEQPRSLKEWLEGIKPGYASRFAVAFEAAGIEDSDDLEHMDLGIYRVVEAALTQKCDAKPMHLKKIRLAIELLI</sequence>
<dbReference type="EMBL" id="JWZX01000044">
    <property type="protein sequence ID" value="KOO53825.1"/>
    <property type="molecule type" value="Genomic_DNA"/>
</dbReference>
<dbReference type="Proteomes" id="UP000037460">
    <property type="component" value="Unassembled WGS sequence"/>
</dbReference>
<gene>
    <name evidence="1" type="ORF">Ctob_016286</name>
</gene>
<organism evidence="1 2">
    <name type="scientific">Chrysochromulina tobinii</name>
    <dbReference type="NCBI Taxonomy" id="1460289"/>
    <lineage>
        <taxon>Eukaryota</taxon>
        <taxon>Haptista</taxon>
        <taxon>Haptophyta</taxon>
        <taxon>Prymnesiophyceae</taxon>
        <taxon>Prymnesiales</taxon>
        <taxon>Chrysochromulinaceae</taxon>
        <taxon>Chrysochromulina</taxon>
    </lineage>
</organism>
<name>A0A0M0LRZ5_9EUKA</name>
<dbReference type="AlphaFoldDB" id="A0A0M0LRZ5"/>
<dbReference type="InterPro" id="IPR013761">
    <property type="entry name" value="SAM/pointed_sf"/>
</dbReference>
<accession>A0A0M0LRZ5</accession>
<reference evidence="2" key="1">
    <citation type="journal article" date="2015" name="PLoS Genet.">
        <title>Genome Sequence and Transcriptome Analyses of Chrysochromulina tobin: Metabolic Tools for Enhanced Algal Fitness in the Prominent Order Prymnesiales (Haptophyceae).</title>
        <authorList>
            <person name="Hovde B.T."/>
            <person name="Deodato C.R."/>
            <person name="Hunsperger H.M."/>
            <person name="Ryken S.A."/>
            <person name="Yost W."/>
            <person name="Jha R.K."/>
            <person name="Patterson J."/>
            <person name="Monnat R.J. Jr."/>
            <person name="Barlow S.B."/>
            <person name="Starkenburg S.R."/>
            <person name="Cattolico R.A."/>
        </authorList>
    </citation>
    <scope>NUCLEOTIDE SEQUENCE</scope>
    <source>
        <strain evidence="2">CCMP291</strain>
    </source>
</reference>
<keyword evidence="2" id="KW-1185">Reference proteome</keyword>